<reference evidence="2" key="1">
    <citation type="journal article" date="2021" name="Proc. Natl. Acad. Sci. U.S.A.">
        <title>A Catalog of Tens of Thousands of Viruses from Human Metagenomes Reveals Hidden Associations with Chronic Diseases.</title>
        <authorList>
            <person name="Tisza M.J."/>
            <person name="Buck C.B."/>
        </authorList>
    </citation>
    <scope>NUCLEOTIDE SEQUENCE</scope>
    <source>
        <strain evidence="2">Ctcx61</strain>
    </source>
</reference>
<evidence type="ECO:0000259" key="1">
    <source>
        <dbReference type="Pfam" id="PF12728"/>
    </source>
</evidence>
<dbReference type="NCBIfam" id="TIGR01764">
    <property type="entry name" value="excise"/>
    <property type="match status" value="1"/>
</dbReference>
<accession>A0A8S5TWK3</accession>
<feature type="domain" description="Helix-turn-helix" evidence="1">
    <location>
        <begin position="51"/>
        <end position="101"/>
    </location>
</feature>
<organism evidence="2">
    <name type="scientific">Siphoviridae sp. ctcx61</name>
    <dbReference type="NCBI Taxonomy" id="2825575"/>
    <lineage>
        <taxon>Viruses</taxon>
        <taxon>Duplodnaviria</taxon>
        <taxon>Heunggongvirae</taxon>
        <taxon>Uroviricota</taxon>
        <taxon>Caudoviricetes</taxon>
    </lineage>
</organism>
<dbReference type="GO" id="GO:0003677">
    <property type="term" value="F:DNA binding"/>
    <property type="evidence" value="ECO:0007669"/>
    <property type="project" value="InterPro"/>
</dbReference>
<dbReference type="InterPro" id="IPR041657">
    <property type="entry name" value="HTH_17"/>
</dbReference>
<dbReference type="EMBL" id="BK015949">
    <property type="protein sequence ID" value="DAF86560.1"/>
    <property type="molecule type" value="Genomic_DNA"/>
</dbReference>
<name>A0A8S5TWK3_9CAUD</name>
<proteinExistence type="predicted"/>
<dbReference type="Pfam" id="PF12728">
    <property type="entry name" value="HTH_17"/>
    <property type="match status" value="1"/>
</dbReference>
<sequence>MGKRWSNEEIKYLEDNWYHVTNKYIANKLKRTESSVSTKAYKIGLSTKMLYYSVYEVSLMLGVSKAKINRNINNGKLRAYKDRTLHKRFSIKEEDLKEWMISNQDVWDSRKLTVNFFSMKDEWFKAKVEKDKKKSIKKGEAYTVEEDKAIVYMYRHNYSADEIGKHIGRDKKSILNRLEKINYGIGVY</sequence>
<protein>
    <submittedName>
        <fullName evidence="2">DNA binding domain protein</fullName>
    </submittedName>
</protein>
<evidence type="ECO:0000313" key="2">
    <source>
        <dbReference type="EMBL" id="DAF86560.1"/>
    </source>
</evidence>
<dbReference type="InterPro" id="IPR010093">
    <property type="entry name" value="SinI_DNA-bd"/>
</dbReference>